<dbReference type="GO" id="GO:0000175">
    <property type="term" value="F:3'-5'-RNA exonuclease activity"/>
    <property type="evidence" value="ECO:0007669"/>
    <property type="project" value="TreeGrafter"/>
</dbReference>
<dbReference type="SUPFAM" id="SSF56219">
    <property type="entry name" value="DNase I-like"/>
    <property type="match status" value="1"/>
</dbReference>
<dbReference type="GO" id="GO:0000288">
    <property type="term" value="P:nuclear-transcribed mRNA catabolic process, deadenylation-dependent decay"/>
    <property type="evidence" value="ECO:0007669"/>
    <property type="project" value="TreeGrafter"/>
</dbReference>
<protein>
    <submittedName>
        <fullName evidence="1">Jg4458 protein</fullName>
    </submittedName>
</protein>
<name>A0A8S4QLM7_9NEOP</name>
<evidence type="ECO:0000313" key="2">
    <source>
        <dbReference type="Proteomes" id="UP000838756"/>
    </source>
</evidence>
<accession>A0A8S4QLM7</accession>
<dbReference type="PANTHER" id="PTHR12121:SF37">
    <property type="entry name" value="2',5'-PHOSPHODIESTERASE 12"/>
    <property type="match status" value="1"/>
</dbReference>
<organism evidence="1 2">
    <name type="scientific">Pararge aegeria aegeria</name>
    <dbReference type="NCBI Taxonomy" id="348720"/>
    <lineage>
        <taxon>Eukaryota</taxon>
        <taxon>Metazoa</taxon>
        <taxon>Ecdysozoa</taxon>
        <taxon>Arthropoda</taxon>
        <taxon>Hexapoda</taxon>
        <taxon>Insecta</taxon>
        <taxon>Pterygota</taxon>
        <taxon>Neoptera</taxon>
        <taxon>Endopterygota</taxon>
        <taxon>Lepidoptera</taxon>
        <taxon>Glossata</taxon>
        <taxon>Ditrysia</taxon>
        <taxon>Papilionoidea</taxon>
        <taxon>Nymphalidae</taxon>
        <taxon>Satyrinae</taxon>
        <taxon>Satyrini</taxon>
        <taxon>Parargina</taxon>
        <taxon>Pararge</taxon>
    </lineage>
</organism>
<evidence type="ECO:0000313" key="1">
    <source>
        <dbReference type="EMBL" id="CAH2214735.1"/>
    </source>
</evidence>
<dbReference type="PANTHER" id="PTHR12121">
    <property type="entry name" value="CARBON CATABOLITE REPRESSOR PROTEIN 4"/>
    <property type="match status" value="1"/>
</dbReference>
<feature type="non-terminal residue" evidence="1">
    <location>
        <position position="85"/>
    </location>
</feature>
<dbReference type="Gene3D" id="3.60.10.10">
    <property type="entry name" value="Endonuclease/exonuclease/phosphatase"/>
    <property type="match status" value="1"/>
</dbReference>
<dbReference type="EMBL" id="CAKXAJ010011566">
    <property type="protein sequence ID" value="CAH2214735.1"/>
    <property type="molecule type" value="Genomic_DNA"/>
</dbReference>
<proteinExistence type="predicted"/>
<reference evidence="1" key="1">
    <citation type="submission" date="2022-03" db="EMBL/GenBank/DDBJ databases">
        <authorList>
            <person name="Lindestad O."/>
        </authorList>
    </citation>
    <scope>NUCLEOTIDE SEQUENCE</scope>
</reference>
<dbReference type="Proteomes" id="UP000838756">
    <property type="component" value="Unassembled WGS sequence"/>
</dbReference>
<dbReference type="AlphaFoldDB" id="A0A8S4QLM7"/>
<dbReference type="OrthoDB" id="412787at2759"/>
<sequence>ATEAVQGLSLSQNIPLDSACGTPQYTNFTDGFADCLDYIFYEKSKLIVQQVIPFPSVEELKVHTALPSIVFPSDHIAVISDLKYK</sequence>
<comment type="caution">
    <text evidence="1">The sequence shown here is derived from an EMBL/GenBank/DDBJ whole genome shotgun (WGS) entry which is preliminary data.</text>
</comment>
<dbReference type="InterPro" id="IPR036691">
    <property type="entry name" value="Endo/exonu/phosph_ase_sf"/>
</dbReference>
<dbReference type="InterPro" id="IPR050410">
    <property type="entry name" value="CCR4/nocturin_mRNA_transcr"/>
</dbReference>
<dbReference type="GO" id="GO:0005739">
    <property type="term" value="C:mitochondrion"/>
    <property type="evidence" value="ECO:0007669"/>
    <property type="project" value="TreeGrafter"/>
</dbReference>
<gene>
    <name evidence="1" type="primary">jg4458</name>
    <name evidence="1" type="ORF">PAEG_LOCUS3575</name>
</gene>
<keyword evidence="2" id="KW-1185">Reference proteome</keyword>